<comment type="caution">
    <text evidence="2">The sequence shown here is derived from an EMBL/GenBank/DDBJ whole genome shotgun (WGS) entry which is preliminary data.</text>
</comment>
<dbReference type="InterPro" id="IPR036915">
    <property type="entry name" value="Cyclin-like_sf"/>
</dbReference>
<evidence type="ECO:0000313" key="2">
    <source>
        <dbReference type="EMBL" id="KAK2961506.1"/>
    </source>
</evidence>
<dbReference type="Gene3D" id="1.10.472.10">
    <property type="entry name" value="Cyclin-like"/>
    <property type="match status" value="1"/>
</dbReference>
<proteinExistence type="predicted"/>
<evidence type="ECO:0000313" key="3">
    <source>
        <dbReference type="Proteomes" id="UP001281761"/>
    </source>
</evidence>
<dbReference type="Pfam" id="PF00134">
    <property type="entry name" value="Cyclin_N"/>
    <property type="match status" value="1"/>
</dbReference>
<protein>
    <recommendedName>
        <fullName evidence="1">Cyclin N-terminal domain-containing protein</fullName>
    </recommendedName>
</protein>
<organism evidence="2 3">
    <name type="scientific">Blattamonas nauphoetae</name>
    <dbReference type="NCBI Taxonomy" id="2049346"/>
    <lineage>
        <taxon>Eukaryota</taxon>
        <taxon>Metamonada</taxon>
        <taxon>Preaxostyla</taxon>
        <taxon>Oxymonadida</taxon>
        <taxon>Blattamonas</taxon>
    </lineage>
</organism>
<dbReference type="PANTHER" id="PTHR15615">
    <property type="match status" value="1"/>
</dbReference>
<dbReference type="PANTHER" id="PTHR15615:SF108">
    <property type="entry name" value="PROTEIN CNPPD1"/>
    <property type="match status" value="1"/>
</dbReference>
<accession>A0ABQ9YCW9</accession>
<name>A0ABQ9YCW9_9EUKA</name>
<dbReference type="SUPFAM" id="SSF47954">
    <property type="entry name" value="Cyclin-like"/>
    <property type="match status" value="1"/>
</dbReference>
<gene>
    <name evidence="2" type="ORF">BLNAU_3628</name>
</gene>
<dbReference type="InterPro" id="IPR006671">
    <property type="entry name" value="Cyclin_N"/>
</dbReference>
<dbReference type="Proteomes" id="UP001281761">
    <property type="component" value="Unassembled WGS sequence"/>
</dbReference>
<dbReference type="InterPro" id="IPR013922">
    <property type="entry name" value="Cyclin_PHO80-like"/>
</dbReference>
<dbReference type="EMBL" id="JARBJD010000016">
    <property type="protein sequence ID" value="KAK2961506.1"/>
    <property type="molecule type" value="Genomic_DNA"/>
</dbReference>
<reference evidence="2 3" key="1">
    <citation type="journal article" date="2022" name="bioRxiv">
        <title>Genomics of Preaxostyla Flagellates Illuminates Evolutionary Transitions and the Path Towards Mitochondrial Loss.</title>
        <authorList>
            <person name="Novak L.V.F."/>
            <person name="Treitli S.C."/>
            <person name="Pyrih J."/>
            <person name="Halakuc P."/>
            <person name="Pipaliya S.V."/>
            <person name="Vacek V."/>
            <person name="Brzon O."/>
            <person name="Soukal P."/>
            <person name="Eme L."/>
            <person name="Dacks J.B."/>
            <person name="Karnkowska A."/>
            <person name="Elias M."/>
            <person name="Hampl V."/>
        </authorList>
    </citation>
    <scope>NUCLEOTIDE SEQUENCE [LARGE SCALE GENOMIC DNA]</scope>
    <source>
        <strain evidence="2">NAU3</strain>
        <tissue evidence="2">Gut</tissue>
    </source>
</reference>
<feature type="domain" description="Cyclin N-terminal" evidence="1">
    <location>
        <begin position="29"/>
        <end position="83"/>
    </location>
</feature>
<evidence type="ECO:0000259" key="1">
    <source>
        <dbReference type="Pfam" id="PF00134"/>
    </source>
</evidence>
<keyword evidence="3" id="KW-1185">Reference proteome</keyword>
<sequence>MEPEALIAGLLYVQQIIAVLEWPALPFQCWRRVVFACLMIASKMWDDHSCSTRSFGRCSHGKLATTTLVEIERTILLLLDYRLFLTDTDYANTYYQLKGIWMNLQLDTEGNVLPHPVSLLPELSLPRNWHPCALFRMESPSIGTPVPNNPSYDSASGIGEFGIRSSDPTDNVHIPPSPVTVVSTPVREIVEQSELIVKRPEIVNGEKRGRHWREDKSELKPILYTYPTQSLSFGVHDAAGIGRHGETYDRVPTAEILYSTAHPTTQRIKQRQ</sequence>